<dbReference type="EMBL" id="LT598449">
    <property type="protein sequence ID" value="SCU79306.1"/>
    <property type="molecule type" value="Genomic_DNA"/>
</dbReference>
<evidence type="ECO:0000256" key="3">
    <source>
        <dbReference type="ARBA" id="ARBA00022692"/>
    </source>
</evidence>
<keyword evidence="5 7" id="KW-0472">Membrane</keyword>
<dbReference type="CDD" id="cd17502">
    <property type="entry name" value="MFS_Azr1_MDR_like"/>
    <property type="match status" value="1"/>
</dbReference>
<evidence type="ECO:0000256" key="2">
    <source>
        <dbReference type="ARBA" id="ARBA00008335"/>
    </source>
</evidence>
<dbReference type="Pfam" id="PF07690">
    <property type="entry name" value="MFS_1"/>
    <property type="match status" value="1"/>
</dbReference>
<dbReference type="SUPFAM" id="SSF103473">
    <property type="entry name" value="MFS general substrate transporter"/>
    <property type="match status" value="2"/>
</dbReference>
<feature type="transmembrane region" description="Helical" evidence="7">
    <location>
        <begin position="343"/>
        <end position="364"/>
    </location>
</feature>
<comment type="similarity">
    <text evidence="2">Belongs to the major facilitator superfamily.</text>
</comment>
<feature type="transmembrane region" description="Helical" evidence="7">
    <location>
        <begin position="403"/>
        <end position="423"/>
    </location>
</feature>
<evidence type="ECO:0000259" key="8">
    <source>
        <dbReference type="PROSITE" id="PS50850"/>
    </source>
</evidence>
<dbReference type="PANTHER" id="PTHR23501:SF198">
    <property type="entry name" value="AZOLE RESISTANCE PROTEIN 1-RELATED"/>
    <property type="match status" value="1"/>
</dbReference>
<dbReference type="Gene3D" id="1.20.1250.20">
    <property type="entry name" value="MFS general substrate transporter like domains"/>
    <property type="match status" value="2"/>
</dbReference>
<feature type="transmembrane region" description="Helical" evidence="7">
    <location>
        <begin position="516"/>
        <end position="534"/>
    </location>
</feature>
<accession>A0A1G4IRW5</accession>
<evidence type="ECO:0000256" key="7">
    <source>
        <dbReference type="SAM" id="Phobius"/>
    </source>
</evidence>
<gene>
    <name evidence="9" type="ORF">LANO_0A05776G</name>
</gene>
<feature type="transmembrane region" description="Helical" evidence="7">
    <location>
        <begin position="46"/>
        <end position="64"/>
    </location>
</feature>
<dbReference type="PANTHER" id="PTHR23501">
    <property type="entry name" value="MAJOR FACILITATOR SUPERFAMILY"/>
    <property type="match status" value="1"/>
</dbReference>
<evidence type="ECO:0000256" key="5">
    <source>
        <dbReference type="ARBA" id="ARBA00023136"/>
    </source>
</evidence>
<reference evidence="10" key="1">
    <citation type="submission" date="2016-03" db="EMBL/GenBank/DDBJ databases">
        <authorList>
            <person name="Devillers Hugo."/>
        </authorList>
    </citation>
    <scope>NUCLEOTIDE SEQUENCE [LARGE SCALE GENOMIC DNA]</scope>
</reference>
<proteinExistence type="inferred from homology"/>
<keyword evidence="3 7" id="KW-0812">Transmembrane</keyword>
<feature type="transmembrane region" description="Helical" evidence="7">
    <location>
        <begin position="164"/>
        <end position="184"/>
    </location>
</feature>
<keyword evidence="10" id="KW-1185">Reference proteome</keyword>
<organism evidence="9 10">
    <name type="scientific">Lachancea nothofagi CBS 11611</name>
    <dbReference type="NCBI Taxonomy" id="1266666"/>
    <lineage>
        <taxon>Eukaryota</taxon>
        <taxon>Fungi</taxon>
        <taxon>Dikarya</taxon>
        <taxon>Ascomycota</taxon>
        <taxon>Saccharomycotina</taxon>
        <taxon>Saccharomycetes</taxon>
        <taxon>Saccharomycetales</taxon>
        <taxon>Saccharomycetaceae</taxon>
        <taxon>Lachancea</taxon>
    </lineage>
</organism>
<protein>
    <submittedName>
        <fullName evidence="9">LANO_0A05776g1_1</fullName>
    </submittedName>
</protein>
<evidence type="ECO:0000256" key="4">
    <source>
        <dbReference type="ARBA" id="ARBA00022989"/>
    </source>
</evidence>
<evidence type="ECO:0000256" key="1">
    <source>
        <dbReference type="ARBA" id="ARBA00004141"/>
    </source>
</evidence>
<evidence type="ECO:0000256" key="6">
    <source>
        <dbReference type="SAM" id="MobiDB-lite"/>
    </source>
</evidence>
<dbReference type="GO" id="GO:0022857">
    <property type="term" value="F:transmembrane transporter activity"/>
    <property type="evidence" value="ECO:0007669"/>
    <property type="project" value="InterPro"/>
</dbReference>
<dbReference type="FunFam" id="1.20.1250.20:FF:000373">
    <property type="entry name" value="Vacuolar basic amino acid transporter"/>
    <property type="match status" value="1"/>
</dbReference>
<feature type="domain" description="Major facilitator superfamily (MFS) profile" evidence="8">
    <location>
        <begin position="11"/>
        <end position="428"/>
    </location>
</feature>
<feature type="transmembrane region" description="Helical" evidence="7">
    <location>
        <begin position="260"/>
        <end position="282"/>
    </location>
</feature>
<name>A0A1G4IRW5_9SACH</name>
<comment type="subcellular location">
    <subcellularLocation>
        <location evidence="1">Membrane</location>
        <topology evidence="1">Multi-pass membrane protein</topology>
    </subcellularLocation>
</comment>
<evidence type="ECO:0000313" key="10">
    <source>
        <dbReference type="Proteomes" id="UP000189911"/>
    </source>
</evidence>
<dbReference type="Proteomes" id="UP000189911">
    <property type="component" value="Chromosome A"/>
</dbReference>
<feature type="transmembrane region" description="Helical" evidence="7">
    <location>
        <begin position="376"/>
        <end position="397"/>
    </location>
</feature>
<dbReference type="OrthoDB" id="10021397at2759"/>
<dbReference type="PROSITE" id="PS50850">
    <property type="entry name" value="MFS"/>
    <property type="match status" value="1"/>
</dbReference>
<feature type="transmembrane region" description="Helical" evidence="7">
    <location>
        <begin position="229"/>
        <end position="248"/>
    </location>
</feature>
<feature type="compositionally biased region" description="Basic and acidic residues" evidence="6">
    <location>
        <begin position="563"/>
        <end position="602"/>
    </location>
</feature>
<dbReference type="InterPro" id="IPR036259">
    <property type="entry name" value="MFS_trans_sf"/>
</dbReference>
<feature type="region of interest" description="Disordered" evidence="6">
    <location>
        <begin position="562"/>
        <end position="612"/>
    </location>
</feature>
<sequence>MVSQKLVTGLCLASLSLTLFLAALDIVIVVTLYDTISEKFNAYNSIGWLVTGYSLPNALFTLLWGRLSSLFGLKTCLSVSILIFEIGSLIVALADSMGMIIGGRVVAGIGGSGIQSLVFVVGTSLVEERDRGLVITALGLAFMFANAIGPVIGGAFADHVSWRWCFYINLPIGGFAFVMLFLCYNPTGKPLKSSVTTKIAALKKTQYSKVLTRGFWVDTYRMFMFKLDFIGFALCSAGFVLLLLGLTFGGNEHTWGSGTIVSYLVVGPILILLFLLYDFVVLPRWGKTLSNPEDAMPLLPWSSVKMMGVLTGSWAIFFSMFSFNMQLVYLIQFYQVVWNQSPTAASLHMWAFLIPAMVVIIGLGNINKKFGIIKPVAVIGGACGVAGGGLLTLQKGVTSLGQTIGYCIMPGIAFAAIMQSTMLSAQVQIEKSDPNFRQKFIEVTALNTFAKAMGVSFGGIMATMIFTTSVKNQLVNVDFAVPTFTNIEQLIAYHAKHFDGRSSPLAKVFTKGVQDVFYGALGCAALAFLFSIVMSNKRLFVGPKPNNSTDIEQETINVNNSLAEKDNSHNEDSLTEKDNSHNEDSLTEKGTSHNEDSARKSTDSVLPISATA</sequence>
<dbReference type="InterPro" id="IPR011701">
    <property type="entry name" value="MFS"/>
</dbReference>
<feature type="transmembrane region" description="Helical" evidence="7">
    <location>
        <begin position="444"/>
        <end position="466"/>
    </location>
</feature>
<dbReference type="AlphaFoldDB" id="A0A1G4IRW5"/>
<feature type="transmembrane region" description="Helical" evidence="7">
    <location>
        <begin position="133"/>
        <end position="152"/>
    </location>
</feature>
<feature type="transmembrane region" description="Helical" evidence="7">
    <location>
        <begin position="76"/>
        <end position="94"/>
    </location>
</feature>
<keyword evidence="4 7" id="KW-1133">Transmembrane helix</keyword>
<dbReference type="GO" id="GO:0005886">
    <property type="term" value="C:plasma membrane"/>
    <property type="evidence" value="ECO:0007669"/>
    <property type="project" value="TreeGrafter"/>
</dbReference>
<evidence type="ECO:0000313" key="9">
    <source>
        <dbReference type="EMBL" id="SCU79306.1"/>
    </source>
</evidence>
<feature type="transmembrane region" description="Helical" evidence="7">
    <location>
        <begin position="100"/>
        <end position="121"/>
    </location>
</feature>
<dbReference type="InterPro" id="IPR020846">
    <property type="entry name" value="MFS_dom"/>
</dbReference>